<comment type="caution">
    <text evidence="1">The sequence shown here is derived from an EMBL/GenBank/DDBJ whole genome shotgun (WGS) entry which is preliminary data.</text>
</comment>
<dbReference type="EMBL" id="BMAV01007134">
    <property type="protein sequence ID" value="GFY49685.1"/>
    <property type="molecule type" value="Genomic_DNA"/>
</dbReference>
<gene>
    <name evidence="1" type="ORF">TNIN_397141</name>
</gene>
<keyword evidence="2" id="KW-1185">Reference proteome</keyword>
<organism evidence="1 2">
    <name type="scientific">Trichonephila inaurata madagascariensis</name>
    <dbReference type="NCBI Taxonomy" id="2747483"/>
    <lineage>
        <taxon>Eukaryota</taxon>
        <taxon>Metazoa</taxon>
        <taxon>Ecdysozoa</taxon>
        <taxon>Arthropoda</taxon>
        <taxon>Chelicerata</taxon>
        <taxon>Arachnida</taxon>
        <taxon>Araneae</taxon>
        <taxon>Araneomorphae</taxon>
        <taxon>Entelegynae</taxon>
        <taxon>Araneoidea</taxon>
        <taxon>Nephilidae</taxon>
        <taxon>Trichonephila</taxon>
        <taxon>Trichonephila inaurata</taxon>
    </lineage>
</organism>
<reference evidence="1" key="1">
    <citation type="submission" date="2020-08" db="EMBL/GenBank/DDBJ databases">
        <title>Multicomponent nature underlies the extraordinary mechanical properties of spider dragline silk.</title>
        <authorList>
            <person name="Kono N."/>
            <person name="Nakamura H."/>
            <person name="Mori M."/>
            <person name="Yoshida Y."/>
            <person name="Ohtoshi R."/>
            <person name="Malay A.D."/>
            <person name="Moran D.A.P."/>
            <person name="Tomita M."/>
            <person name="Numata K."/>
            <person name="Arakawa K."/>
        </authorList>
    </citation>
    <scope>NUCLEOTIDE SEQUENCE</scope>
</reference>
<name>A0A8X6X9Y1_9ARAC</name>
<sequence>MEALPPTVTLRSCRSDEEAPLSPSMFEASLPCPVPVPLEIRNSVQCTSAETDLALDTLILDFDQLRARKLSLLKNLDLLPTTLLRLIYPTRKV</sequence>
<protein>
    <submittedName>
        <fullName evidence="1">Uncharacterized protein</fullName>
    </submittedName>
</protein>
<evidence type="ECO:0000313" key="2">
    <source>
        <dbReference type="Proteomes" id="UP000886998"/>
    </source>
</evidence>
<dbReference type="Proteomes" id="UP000886998">
    <property type="component" value="Unassembled WGS sequence"/>
</dbReference>
<dbReference type="AlphaFoldDB" id="A0A8X6X9Y1"/>
<proteinExistence type="predicted"/>
<accession>A0A8X6X9Y1</accession>
<evidence type="ECO:0000313" key="1">
    <source>
        <dbReference type="EMBL" id="GFY49685.1"/>
    </source>
</evidence>